<dbReference type="InterPro" id="IPR010987">
    <property type="entry name" value="Glutathione-S-Trfase_C-like"/>
</dbReference>
<protein>
    <submittedName>
        <fullName evidence="3">Glutathione S-transferase</fullName>
    </submittedName>
</protein>
<gene>
    <name evidence="3" type="ORF">EDD53_0348</name>
</gene>
<dbReference type="Gene3D" id="3.40.30.10">
    <property type="entry name" value="Glutaredoxin"/>
    <property type="match status" value="1"/>
</dbReference>
<keyword evidence="4" id="KW-1185">Reference proteome</keyword>
<accession>A0A3N4VE67</accession>
<dbReference type="RefSeq" id="WP_123791469.1">
    <property type="nucleotide sequence ID" value="NZ_RKQK01000001.1"/>
</dbReference>
<sequence length="208" mass="22745">MPTLYYSPLSRASRVISQLLMIGKLDQVKVVTVDIIRGDGSGRKDPNNPHPEGKVPFLITDEGETIRESSAIMMYLDEFFGSPLGIKQGEKGRGAFLSWMAYSGGVLEPAMVTHFAEINHPMVKSTFRSMAEVGETLNATLSKQPYLVGDKLTIADMILASAFLWAPNLAPDFEAIKAWLHRVTTAQAGLELEAYEAKALESLAERAG</sequence>
<dbReference type="SUPFAM" id="SSF47616">
    <property type="entry name" value="GST C-terminal domain-like"/>
    <property type="match status" value="1"/>
</dbReference>
<dbReference type="InterPro" id="IPR036249">
    <property type="entry name" value="Thioredoxin-like_sf"/>
</dbReference>
<dbReference type="PANTHER" id="PTHR44051">
    <property type="entry name" value="GLUTATHIONE S-TRANSFERASE-RELATED"/>
    <property type="match status" value="1"/>
</dbReference>
<dbReference type="AlphaFoldDB" id="A0A3N4VE67"/>
<dbReference type="Proteomes" id="UP000269689">
    <property type="component" value="Unassembled WGS sequence"/>
</dbReference>
<comment type="caution">
    <text evidence="3">The sequence shown here is derived from an EMBL/GenBank/DDBJ whole genome shotgun (WGS) entry which is preliminary data.</text>
</comment>
<dbReference type="InterPro" id="IPR036282">
    <property type="entry name" value="Glutathione-S-Trfase_C_sf"/>
</dbReference>
<dbReference type="OrthoDB" id="5740960at2"/>
<dbReference type="EMBL" id="RKQK01000001">
    <property type="protein sequence ID" value="RPE71234.1"/>
    <property type="molecule type" value="Genomic_DNA"/>
</dbReference>
<dbReference type="CDD" id="cd03207">
    <property type="entry name" value="GST_C_8"/>
    <property type="match status" value="1"/>
</dbReference>
<feature type="domain" description="GST N-terminal" evidence="1">
    <location>
        <begin position="1"/>
        <end position="84"/>
    </location>
</feature>
<evidence type="ECO:0000259" key="2">
    <source>
        <dbReference type="PROSITE" id="PS50405"/>
    </source>
</evidence>
<dbReference type="PROSITE" id="PS50405">
    <property type="entry name" value="GST_CTER"/>
    <property type="match status" value="1"/>
</dbReference>
<dbReference type="GO" id="GO:0016740">
    <property type="term" value="F:transferase activity"/>
    <property type="evidence" value="ECO:0007669"/>
    <property type="project" value="UniProtKB-KW"/>
</dbReference>
<name>A0A3N4VE67_9RHOB</name>
<dbReference type="Gene3D" id="1.20.1050.10">
    <property type="match status" value="1"/>
</dbReference>
<proteinExistence type="predicted"/>
<feature type="domain" description="GST C-terminal" evidence="2">
    <location>
        <begin position="89"/>
        <end position="208"/>
    </location>
</feature>
<evidence type="ECO:0000313" key="4">
    <source>
        <dbReference type="Proteomes" id="UP000269689"/>
    </source>
</evidence>
<dbReference type="Pfam" id="PF00043">
    <property type="entry name" value="GST_C"/>
    <property type="match status" value="1"/>
</dbReference>
<evidence type="ECO:0000313" key="3">
    <source>
        <dbReference type="EMBL" id="RPE71234.1"/>
    </source>
</evidence>
<dbReference type="InterPro" id="IPR004045">
    <property type="entry name" value="Glutathione_S-Trfase_N"/>
</dbReference>
<dbReference type="PROSITE" id="PS50404">
    <property type="entry name" value="GST_NTER"/>
    <property type="match status" value="1"/>
</dbReference>
<organism evidence="3 4">
    <name type="scientific">Pacificibacter maritimus</name>
    <dbReference type="NCBI Taxonomy" id="762213"/>
    <lineage>
        <taxon>Bacteria</taxon>
        <taxon>Pseudomonadati</taxon>
        <taxon>Pseudomonadota</taxon>
        <taxon>Alphaproteobacteria</taxon>
        <taxon>Rhodobacterales</taxon>
        <taxon>Roseobacteraceae</taxon>
        <taxon>Pacificibacter</taxon>
    </lineage>
</organism>
<dbReference type="InterPro" id="IPR004046">
    <property type="entry name" value="GST_C"/>
</dbReference>
<dbReference type="PANTHER" id="PTHR44051:SF8">
    <property type="entry name" value="GLUTATHIONE S-TRANSFERASE GSTA"/>
    <property type="match status" value="1"/>
</dbReference>
<keyword evidence="3" id="KW-0808">Transferase</keyword>
<reference evidence="3 4" key="1">
    <citation type="submission" date="2018-11" db="EMBL/GenBank/DDBJ databases">
        <title>Genomic Encyclopedia of Type Strains, Phase IV (KMG-IV): sequencing the most valuable type-strain genomes for metagenomic binning, comparative biology and taxonomic classification.</title>
        <authorList>
            <person name="Goeker M."/>
        </authorList>
    </citation>
    <scope>NUCLEOTIDE SEQUENCE [LARGE SCALE GENOMIC DNA]</scope>
    <source>
        <strain evidence="3 4">DSM 104731</strain>
    </source>
</reference>
<dbReference type="Pfam" id="PF13417">
    <property type="entry name" value="GST_N_3"/>
    <property type="match status" value="1"/>
</dbReference>
<dbReference type="SUPFAM" id="SSF52833">
    <property type="entry name" value="Thioredoxin-like"/>
    <property type="match status" value="1"/>
</dbReference>
<evidence type="ECO:0000259" key="1">
    <source>
        <dbReference type="PROSITE" id="PS50404"/>
    </source>
</evidence>